<dbReference type="Gene3D" id="1.20.840.10">
    <property type="entry name" value="Methyl-coenzyme M reductase, alpha/beta subunit, C-terminal"/>
    <property type="match status" value="1"/>
</dbReference>
<dbReference type="GO" id="GO:0015948">
    <property type="term" value="P:methanogenesis"/>
    <property type="evidence" value="ECO:0007669"/>
    <property type="project" value="UniProtKB-UniRule"/>
</dbReference>
<dbReference type="Pfam" id="PF02241">
    <property type="entry name" value="MCR_beta"/>
    <property type="match status" value="1"/>
</dbReference>
<evidence type="ECO:0000256" key="9">
    <source>
        <dbReference type="PIRNR" id="PIRNR000263"/>
    </source>
</evidence>
<dbReference type="PIRSF" id="PIRSF000263">
    <property type="entry name" value="Meth_CoM_rd_beta"/>
    <property type="match status" value="1"/>
</dbReference>
<evidence type="ECO:0000256" key="6">
    <source>
        <dbReference type="ARBA" id="ARBA00022679"/>
    </source>
</evidence>
<dbReference type="InterPro" id="IPR003179">
    <property type="entry name" value="Me_CoM_Rdtase_bsu"/>
</dbReference>
<comment type="subunit">
    <text evidence="9">Hexamer of two alpha, two beta, and two gamma chains.</text>
</comment>
<comment type="caution">
    <text evidence="12">The sequence shown here is derived from an EMBL/GenBank/DDBJ whole genome shotgun (WGS) entry which is preliminary data.</text>
</comment>
<dbReference type="EMBL" id="BFAX01000004">
    <property type="protein sequence ID" value="GBF36671.1"/>
    <property type="molecule type" value="Genomic_DNA"/>
</dbReference>
<evidence type="ECO:0000256" key="4">
    <source>
        <dbReference type="ARBA" id="ARBA00010675"/>
    </source>
</evidence>
<comment type="pathway">
    <text evidence="3 9">One-carbon metabolism; methyl-coenzyme M reduction; methane from methyl-coenzyme M: step 1/1.</text>
</comment>
<organism evidence="12 13">
    <name type="scientific">Methanofervidicoccus abyssi</name>
    <dbReference type="NCBI Taxonomy" id="2082189"/>
    <lineage>
        <taxon>Archaea</taxon>
        <taxon>Methanobacteriati</taxon>
        <taxon>Methanobacteriota</taxon>
        <taxon>Methanomada group</taxon>
        <taxon>Methanococci</taxon>
        <taxon>Methanococcales</taxon>
        <taxon>Methanofervidicoccus</taxon>
    </lineage>
</organism>
<dbReference type="SUPFAM" id="SSF48081">
    <property type="entry name" value="Methyl-coenzyme M reductase alpha and beta chain C-terminal domain"/>
    <property type="match status" value="1"/>
</dbReference>
<dbReference type="GO" id="GO:0050524">
    <property type="term" value="F:coenzyme-B sulfoethylthiotransferase activity"/>
    <property type="evidence" value="ECO:0007669"/>
    <property type="project" value="UniProtKB-UniRule"/>
</dbReference>
<evidence type="ECO:0000256" key="5">
    <source>
        <dbReference type="ARBA" id="ARBA00011155"/>
    </source>
</evidence>
<dbReference type="InterPro" id="IPR022680">
    <property type="entry name" value="Me_CoM_Rdtase_bsu_N"/>
</dbReference>
<dbReference type="InterPro" id="IPR015823">
    <property type="entry name" value="Me_CoM_Rdtase_asu_N_sub2"/>
</dbReference>
<evidence type="ECO:0000313" key="12">
    <source>
        <dbReference type="EMBL" id="GBF36671.1"/>
    </source>
</evidence>
<evidence type="ECO:0000256" key="1">
    <source>
        <dbReference type="ARBA" id="ARBA00001952"/>
    </source>
</evidence>
<dbReference type="Proteomes" id="UP000290527">
    <property type="component" value="Unassembled WGS sequence"/>
</dbReference>
<dbReference type="UniPathway" id="UPA00646">
    <property type="reaction ID" value="UER00699"/>
</dbReference>
<dbReference type="RefSeq" id="WP_131007513.1">
    <property type="nucleotide sequence ID" value="NZ_BFAX01000004.1"/>
</dbReference>
<comment type="cofactor">
    <cofactor evidence="1">
        <name>coenzyme F430</name>
        <dbReference type="ChEBI" id="CHEBI:60540"/>
    </cofactor>
</comment>
<evidence type="ECO:0000259" key="11">
    <source>
        <dbReference type="Pfam" id="PF02783"/>
    </source>
</evidence>
<dbReference type="Pfam" id="PF02783">
    <property type="entry name" value="MCR_beta_N"/>
    <property type="match status" value="1"/>
</dbReference>
<keyword evidence="13" id="KW-1185">Reference proteome</keyword>
<dbReference type="InterPro" id="IPR022679">
    <property type="entry name" value="Me_CoM_Rdtase_bsu_C"/>
</dbReference>
<feature type="domain" description="Methyl-coenzyme M reductase beta subunit C-terminal" evidence="10">
    <location>
        <begin position="189"/>
        <end position="436"/>
    </location>
</feature>
<name>A0A401HR84_9EURY</name>
<proteinExistence type="inferred from homology"/>
<gene>
    <name evidence="12" type="ORF">MHHB_P0901</name>
</gene>
<sequence>MKKYNDTICLYDAKGNLVEENVPLEAISPLYNPVIKKLVKDIKRTVAVNLAGIENSLRTGAVGGKGCKIPGRTLDLPIVENAETILEEVEKILRVSPDDDTSIKAINGGKQAVVQLPSRRLEIAAEYSASILNTAMALKEAIIKTFNVDMFDAPLVHAAILGRYPQSMDYLGSNIASLLGAPSNMEGPGYALRNIMVNHYVATTRKNVMNAVALASIIEQTAMFEMGDAIGSFERLHLLGLAYQGLNSDNLVIDLVRANRKGTVGTVIASVIERALEDKIITEDKTLESGYILYRPLDIAKWNAYAAAGLVAAVIVNCGAARAAQNVSSTILYYNDILEYETGLPGVDFGRTEGTAVGFSFFSHSIYGGGGPGIFSGNHIVTRHSKGFAIPPVCAAMCVDAGTQMFSPERTSALVGTVYGAIDEFREPMKYVIEGAVEIKDMFQ</sequence>
<keyword evidence="6 9" id="KW-0808">Transferase</keyword>
<dbReference type="NCBIfam" id="TIGR03257">
    <property type="entry name" value="met_CoM_red_bet"/>
    <property type="match status" value="1"/>
</dbReference>
<evidence type="ECO:0000256" key="8">
    <source>
        <dbReference type="ARBA" id="ARBA00047772"/>
    </source>
</evidence>
<accession>A0A401HR84</accession>
<dbReference type="SUPFAM" id="SSF55088">
    <property type="entry name" value="Methyl-coenzyme M reductase subunits"/>
    <property type="match status" value="1"/>
</dbReference>
<dbReference type="AlphaFoldDB" id="A0A401HR84"/>
<dbReference type="InterPro" id="IPR008924">
    <property type="entry name" value="Me_CoM_Rdtase_asu/bsu_C"/>
</dbReference>
<comment type="catalytic activity">
    <reaction evidence="8">
        <text>coenzyme B + methyl-coenzyme M = methane + coenzyme M-coenzyme B heterodisulfide</text>
        <dbReference type="Rhea" id="RHEA:12532"/>
        <dbReference type="ChEBI" id="CHEBI:16183"/>
        <dbReference type="ChEBI" id="CHEBI:58286"/>
        <dbReference type="ChEBI" id="CHEBI:58411"/>
        <dbReference type="ChEBI" id="CHEBI:58596"/>
        <dbReference type="EC" id="2.8.4.1"/>
    </reaction>
    <physiologicalReaction direction="left-to-right" evidence="8">
        <dbReference type="Rhea" id="RHEA:12533"/>
    </physiologicalReaction>
</comment>
<dbReference type="OrthoDB" id="52873at2157"/>
<evidence type="ECO:0000256" key="3">
    <source>
        <dbReference type="ARBA" id="ARBA00005149"/>
    </source>
</evidence>
<feature type="domain" description="Methyl-coenzyme M reductase beta subunit N-terminal" evidence="11">
    <location>
        <begin position="6"/>
        <end position="187"/>
    </location>
</feature>
<comment type="similarity">
    <text evidence="4">Belongs to the methyl-coenzyme M reductase beta subunit family.</text>
</comment>
<dbReference type="InterPro" id="IPR009024">
    <property type="entry name" value="Me_CoM_Rdtase_Fd-like_fold"/>
</dbReference>
<evidence type="ECO:0000256" key="2">
    <source>
        <dbReference type="ARBA" id="ARBA00002461"/>
    </source>
</evidence>
<evidence type="ECO:0000256" key="7">
    <source>
        <dbReference type="ARBA" id="ARBA00022994"/>
    </source>
</evidence>
<comment type="subunit">
    <text evidence="5">MCR is a hexamer of two alpha, two beta, and two gamma chains, forming a dimer of heterotrimers.</text>
</comment>
<evidence type="ECO:0000313" key="13">
    <source>
        <dbReference type="Proteomes" id="UP000290527"/>
    </source>
</evidence>
<reference evidence="12 13" key="1">
    <citation type="journal article" date="2019" name="Int. J. Syst. Evol. Microbiol.">
        <title>Methanofervidicoccus abyssi gen. nov., sp. nov., a hydrogenotrophic methanogen, isolated from a hydrothermal vent chimney in the Mid-Cayman Spreading Center, the Caribbean Sea.</title>
        <authorList>
            <person name="Sakai S."/>
            <person name="Takaki Y."/>
            <person name="Miyazaki M."/>
            <person name="Ogawara M."/>
            <person name="Yanagawa K."/>
            <person name="Miyazaki J."/>
            <person name="Takai K."/>
        </authorList>
    </citation>
    <scope>NUCLEOTIDE SEQUENCE [LARGE SCALE GENOMIC DNA]</scope>
    <source>
        <strain evidence="12 13">HHB</strain>
    </source>
</reference>
<protein>
    <recommendedName>
        <fullName evidence="9">Methyl-coenzyme M reductase subunit beta</fullName>
        <ecNumber evidence="9">2.8.4.1</ecNumber>
    </recommendedName>
    <alternativeName>
        <fullName evidence="9">Coenzyme-B sulfoethylthiotransferase beta</fullName>
    </alternativeName>
</protein>
<evidence type="ECO:0000259" key="10">
    <source>
        <dbReference type="Pfam" id="PF02241"/>
    </source>
</evidence>
<dbReference type="EC" id="2.8.4.1" evidence="9"/>
<dbReference type="Gene3D" id="3.30.70.470">
    <property type="match status" value="1"/>
</dbReference>
<keyword evidence="7 9" id="KW-0484">Methanogenesis</keyword>
<comment type="function">
    <text evidence="2">Component of the methyl-coenzyme M reductase (MCR) I that catalyzes the reductive cleavage of methyl-coenzyme M (CoM-S-CH3 or 2-(methylthio)ethanesulfonate) using coenzyme B (CoB or 7-mercaptoheptanoylthreonine phosphate) as reductant which results in the production of methane and the mixed heterodisulfide of CoB and CoM (CoM-S-S-CoB). This is the final step in methanogenesis.</text>
</comment>